<accession>A0A2N9DMG9</accession>
<dbReference type="Gene3D" id="3.40.50.300">
    <property type="entry name" value="P-loop containing nucleotide triphosphate hydrolases"/>
    <property type="match status" value="2"/>
</dbReference>
<dbReference type="AlphaFoldDB" id="A0A2N9DMG9"/>
<dbReference type="PROSITE" id="PS50893">
    <property type="entry name" value="ABC_TRANSPORTER_2"/>
    <property type="match status" value="1"/>
</dbReference>
<evidence type="ECO:0000256" key="2">
    <source>
        <dbReference type="ARBA" id="ARBA00022741"/>
    </source>
</evidence>
<dbReference type="NCBIfam" id="NF000355">
    <property type="entry name" value="ribo_prot_ABC_F"/>
    <property type="match status" value="1"/>
</dbReference>
<dbReference type="EMBL" id="LT970863">
    <property type="protein sequence ID" value="SOX29786.1"/>
    <property type="molecule type" value="Genomic_DNA"/>
</dbReference>
<evidence type="ECO:0000256" key="4">
    <source>
        <dbReference type="SAM" id="MobiDB-lite"/>
    </source>
</evidence>
<dbReference type="GO" id="GO:0005524">
    <property type="term" value="F:ATP binding"/>
    <property type="evidence" value="ECO:0007669"/>
    <property type="project" value="UniProtKB-KW"/>
</dbReference>
<proteinExistence type="predicted"/>
<keyword evidence="1" id="KW-0677">Repeat</keyword>
<dbReference type="InterPro" id="IPR017871">
    <property type="entry name" value="ABC_transporter-like_CS"/>
</dbReference>
<protein>
    <submittedName>
        <fullName evidence="6">ATP-binding cassette (ABC-F family)</fullName>
    </submittedName>
</protein>
<gene>
    <name evidence="6" type="primary">tva(A)</name>
</gene>
<dbReference type="InterPro" id="IPR003593">
    <property type="entry name" value="AAA+_ATPase"/>
</dbReference>
<dbReference type="InterPro" id="IPR003439">
    <property type="entry name" value="ABC_transporter-like_ATP-bd"/>
</dbReference>
<dbReference type="InterPro" id="IPR027417">
    <property type="entry name" value="P-loop_NTPase"/>
</dbReference>
<dbReference type="CARD" id="ARO:3004730">
    <property type="molecule name" value="tva(A)"/>
    <property type="mechanism identifier" value="ARO:0001003"/>
    <property type="mechanism name" value="antibiotic target protection"/>
</dbReference>
<dbReference type="PANTHER" id="PTHR19211:SF14">
    <property type="entry name" value="ATP-BINDING CASSETTE SUB-FAMILY F MEMBER 1"/>
    <property type="match status" value="1"/>
</dbReference>
<feature type="region of interest" description="Disordered" evidence="4">
    <location>
        <begin position="233"/>
        <end position="254"/>
    </location>
</feature>
<evidence type="ECO:0000259" key="5">
    <source>
        <dbReference type="PROSITE" id="PS50893"/>
    </source>
</evidence>
<evidence type="ECO:0000256" key="1">
    <source>
        <dbReference type="ARBA" id="ARBA00022737"/>
    </source>
</evidence>
<dbReference type="Pfam" id="PF00005">
    <property type="entry name" value="ABC_tran"/>
    <property type="match status" value="2"/>
</dbReference>
<keyword evidence="2" id="KW-0547">Nucleotide-binding</keyword>
<feature type="domain" description="ABC transporter" evidence="5">
    <location>
        <begin position="3"/>
        <end position="209"/>
    </location>
</feature>
<keyword evidence="3 6" id="KW-0067">ATP-binding</keyword>
<evidence type="ECO:0000313" key="6">
    <source>
        <dbReference type="EMBL" id="SOX29786.1"/>
    </source>
</evidence>
<reference evidence="6" key="1">
    <citation type="submission" date="2017-12" db="EMBL/GenBank/DDBJ databases">
        <authorList>
            <person name="Hurst M.R.H."/>
        </authorList>
    </citation>
    <scope>NUCLEOTIDE SEQUENCE</scope>
    <source>
        <strain evidence="6">BH14</strain>
    </source>
</reference>
<evidence type="ECO:0000256" key="3">
    <source>
        <dbReference type="ARBA" id="ARBA00022840"/>
    </source>
</evidence>
<dbReference type="SMART" id="SM00382">
    <property type="entry name" value="AAA"/>
    <property type="match status" value="2"/>
</dbReference>
<organism evidence="6">
    <name type="scientific">Brachyspira hyodysenteriae</name>
    <name type="common">Treponema hyodysenteriae</name>
    <dbReference type="NCBI Taxonomy" id="159"/>
    <lineage>
        <taxon>Bacteria</taxon>
        <taxon>Pseudomonadati</taxon>
        <taxon>Spirochaetota</taxon>
        <taxon>Spirochaetia</taxon>
        <taxon>Brachyspirales</taxon>
        <taxon>Brachyspiraceae</taxon>
        <taxon>Brachyspira</taxon>
    </lineage>
</organism>
<dbReference type="SMR" id="A0A2N9DMG9"/>
<dbReference type="RefSeq" id="WP_151874537.1">
    <property type="nucleotide sequence ID" value="NG_066687.1"/>
</dbReference>
<dbReference type="CDD" id="cd03221">
    <property type="entry name" value="ABCF_EF-3"/>
    <property type="match status" value="1"/>
</dbReference>
<dbReference type="SUPFAM" id="SSF52540">
    <property type="entry name" value="P-loop containing nucleoside triphosphate hydrolases"/>
    <property type="match status" value="2"/>
</dbReference>
<sequence length="505" mass="57923">MFIKFNKVSFSYDSSDNILNDVSFHIDNSCTAIVGENGCGKTTLAKLITGILKPNSGSIEYSNKNIITAYCDQECINLPDNAENLFYDDSSYSGYLTSIFKIDYNYLYRFDTLSFGERKRLQIASALYSNPDILVLDEPTNHIDIECKDILINVIKRLDCIVIIISHDIDFLDELVEKCIFIRNGNCKIRIGNYTQCRGYEKDEEDYNFSLYEESRKKAKILENRYKKLQNESDAKKSKCGSKRHIDKKDHDAKGKIDAARLAGKDSRLATKAKQAKSLYNNTVMEMESLYTKKREVMDMEFIGERYKGKFLFYLEAGETKINSIVLRHPELIVKKDSRIGIEGVNGAGKTSLLNYIIETMYDNSIDKEKIIYIPQDIDRESWNNTFNNIKALDHESLGFLMSFVNRLGSNAKSVINSLNHSPGEMRKIMLGMAVIKKPYIIMLDEPTNHLDIDSIERLEEALISFNCALIIVSHNRNFIKNAVNTLWSIKIEYNYSILDIKNTI</sequence>
<dbReference type="InterPro" id="IPR050611">
    <property type="entry name" value="ABCF"/>
</dbReference>
<name>A0A2N9DMG9_BRAHO</name>
<dbReference type="GO" id="GO:0016887">
    <property type="term" value="F:ATP hydrolysis activity"/>
    <property type="evidence" value="ECO:0007669"/>
    <property type="project" value="InterPro"/>
</dbReference>
<dbReference type="PANTHER" id="PTHR19211">
    <property type="entry name" value="ATP-BINDING TRANSPORT PROTEIN-RELATED"/>
    <property type="match status" value="1"/>
</dbReference>
<dbReference type="PROSITE" id="PS00211">
    <property type="entry name" value="ABC_TRANSPORTER_1"/>
    <property type="match status" value="1"/>
</dbReference>